<evidence type="ECO:0000313" key="16">
    <source>
        <dbReference type="EMBL" id="RMM46237.1"/>
    </source>
</evidence>
<dbReference type="InterPro" id="IPR036890">
    <property type="entry name" value="HATPase_C_sf"/>
</dbReference>
<feature type="transmembrane region" description="Helical" evidence="14">
    <location>
        <begin position="472"/>
        <end position="500"/>
    </location>
</feature>
<keyword evidence="10 14" id="KW-1133">Transmembrane helix</keyword>
<accession>A0A3M3E9B3</accession>
<evidence type="ECO:0000256" key="2">
    <source>
        <dbReference type="ARBA" id="ARBA00004141"/>
    </source>
</evidence>
<keyword evidence="8" id="KW-0418">Kinase</keyword>
<dbReference type="PANTHER" id="PTHR45569:SF1">
    <property type="entry name" value="SENSOR PROTEIN KDPD"/>
    <property type="match status" value="1"/>
</dbReference>
<dbReference type="InterPro" id="IPR025201">
    <property type="entry name" value="KdpD_TM"/>
</dbReference>
<dbReference type="Pfam" id="PF02518">
    <property type="entry name" value="HATPase_c"/>
    <property type="match status" value="1"/>
</dbReference>
<dbReference type="Gene3D" id="1.10.287.130">
    <property type="match status" value="1"/>
</dbReference>
<comment type="function">
    <text evidence="13">Member of the two-component regulatory system KdpD/KdpE involved in the regulation of the kdp operon. KdpD may function as a membrane-associated protein kinase that phosphorylates KdpE in response to environmental signals.</text>
</comment>
<dbReference type="InterPro" id="IPR003661">
    <property type="entry name" value="HisK_dim/P_dom"/>
</dbReference>
<dbReference type="SUPFAM" id="SSF52402">
    <property type="entry name" value="Adenine nucleotide alpha hydrolases-like"/>
    <property type="match status" value="1"/>
</dbReference>
<evidence type="ECO:0000256" key="11">
    <source>
        <dbReference type="ARBA" id="ARBA00023012"/>
    </source>
</evidence>
<dbReference type="InterPro" id="IPR052023">
    <property type="entry name" value="Histidine_kinase_KdpD"/>
</dbReference>
<dbReference type="GO" id="GO:0005886">
    <property type="term" value="C:plasma membrane"/>
    <property type="evidence" value="ECO:0007669"/>
    <property type="project" value="TreeGrafter"/>
</dbReference>
<dbReference type="Gene3D" id="3.30.450.40">
    <property type="match status" value="1"/>
</dbReference>
<dbReference type="Pfam" id="PF13493">
    <property type="entry name" value="DUF4118"/>
    <property type="match status" value="1"/>
</dbReference>
<dbReference type="GO" id="GO:0000155">
    <property type="term" value="F:phosphorelay sensor kinase activity"/>
    <property type="evidence" value="ECO:0007669"/>
    <property type="project" value="InterPro"/>
</dbReference>
<dbReference type="STRING" id="47879.AXG94_23885"/>
<dbReference type="PROSITE" id="PS50109">
    <property type="entry name" value="HIS_KIN"/>
    <property type="match status" value="1"/>
</dbReference>
<evidence type="ECO:0000256" key="10">
    <source>
        <dbReference type="ARBA" id="ARBA00022989"/>
    </source>
</evidence>
<evidence type="ECO:0000256" key="6">
    <source>
        <dbReference type="ARBA" id="ARBA00022692"/>
    </source>
</evidence>
<evidence type="ECO:0000256" key="7">
    <source>
        <dbReference type="ARBA" id="ARBA00022741"/>
    </source>
</evidence>
<dbReference type="Proteomes" id="UP000270661">
    <property type="component" value="Unassembled WGS sequence"/>
</dbReference>
<dbReference type="Gene3D" id="3.30.565.10">
    <property type="entry name" value="Histidine kinase-like ATPase, C-terminal domain"/>
    <property type="match status" value="1"/>
</dbReference>
<comment type="caution">
    <text evidence="16">The sequence shown here is derived from an EMBL/GenBank/DDBJ whole genome shotgun (WGS) entry which is preliminary data.</text>
</comment>
<dbReference type="GO" id="GO:0005524">
    <property type="term" value="F:ATP binding"/>
    <property type="evidence" value="ECO:0007669"/>
    <property type="project" value="UniProtKB-KW"/>
</dbReference>
<dbReference type="SUPFAM" id="SSF55781">
    <property type="entry name" value="GAF domain-like"/>
    <property type="match status" value="1"/>
</dbReference>
<keyword evidence="6 14" id="KW-0812">Transmembrane</keyword>
<dbReference type="InterPro" id="IPR005467">
    <property type="entry name" value="His_kinase_dom"/>
</dbReference>
<name>A0A3M3E9B3_9PSED</name>
<dbReference type="CDD" id="cd00075">
    <property type="entry name" value="HATPase"/>
    <property type="match status" value="1"/>
</dbReference>
<gene>
    <name evidence="16" type="ORF">ALQ77_04796</name>
</gene>
<dbReference type="Pfam" id="PF00512">
    <property type="entry name" value="HisKA"/>
    <property type="match status" value="1"/>
</dbReference>
<evidence type="ECO:0000256" key="12">
    <source>
        <dbReference type="ARBA" id="ARBA00023136"/>
    </source>
</evidence>
<dbReference type="AlphaFoldDB" id="A0A3M3E9B3"/>
<evidence type="ECO:0000313" key="17">
    <source>
        <dbReference type="Proteomes" id="UP000270661"/>
    </source>
</evidence>
<organism evidence="16 17">
    <name type="scientific">Pseudomonas corrugata</name>
    <dbReference type="NCBI Taxonomy" id="47879"/>
    <lineage>
        <taxon>Bacteria</taxon>
        <taxon>Pseudomonadati</taxon>
        <taxon>Pseudomonadota</taxon>
        <taxon>Gammaproteobacteria</taxon>
        <taxon>Pseudomonadales</taxon>
        <taxon>Pseudomonadaceae</taxon>
        <taxon>Pseudomonas</taxon>
    </lineage>
</organism>
<feature type="transmembrane region" description="Helical" evidence="14">
    <location>
        <begin position="520"/>
        <end position="538"/>
    </location>
</feature>
<dbReference type="SMART" id="SM00387">
    <property type="entry name" value="HATPase_c"/>
    <property type="match status" value="1"/>
</dbReference>
<dbReference type="SUPFAM" id="SSF47384">
    <property type="entry name" value="Homodimeric domain of signal transducing histidine kinase"/>
    <property type="match status" value="1"/>
</dbReference>
<sequence>MPPCGSEPARDSGVSVTHLQADISSSRAGSLPQGFHGACENGHTINIRKQENHTMSDSGRADALLAKLPRTGRGRLKVFLGAAPGVGKTFAMLQAAHTQLRQNVKVIAGVVETHGRAETEALLGGLVQQPLVRSEYRGVMLEEMDLDGLLAARPKLVLVDELAHSNAPGSRHAKRWQDIQELLAAGIDVYTTVNVQHLESLNDQVRGITGVQVRETLPDWVLQEADELLLIDLPPRELLERLRDGKVYVPEQARAAIDAFFTQTNLTALRELAMQTAAAQVDNDLALGYRQLGQAAPVVRGRLLVGVDGDTQAERLVRHASRVAQRRHLPWSLVHVDNGGAPDETSRQRLQNAQQLAERLGGEVVLLRAGEVARTLIQHAIERRATLLLVGQSRPRLRRRWFGGGLASRLLRDARGLEINVLDSDEQLRPARVYSSRVQTGFDYVLALLATVAASALAWGISGLLELPNISLVFLMAVLLVAVRSSLGPALACAALSFLAYDFLFIPPNFSFTIQRDEDVLTLAFFLLMAALTGNLAARQRRQLQALRDTQQETGELLDLSRKLTAATDRQAVISAAAQHFNGWHDLQLCLLNREGQSGWKVETAEVLTFVEAERAAADWAWQHDQPAGAGTGTLPLGRWWWWPLSVEGGPLALLGVRSKDDSPLSGQRRRWLAALSQPLAQALARAQLAQDLEAARLHGETEQLRSALLASVSHDLRTPLTAMRGSIDSLLALGEAIPLADRRELLEGTRDEAERLDRYIQNLLDMTRLGHGALKLARDWVAPADIVGSALNRLRAMLAPLMVSVEVPAQLPLLYVHAALIEQALVNVLENAARFSPPHGRLSLSAGATDGEVFFAVADEGPGIPQQEREKIFDMFYTAARGDRGGQGTGLGLAICQGMVGAHGGRISVGEGLDGRGTCITLHLPLQAQPDMGDEA</sequence>
<keyword evidence="4" id="KW-0597">Phosphoprotein</keyword>
<dbReference type="InterPro" id="IPR038318">
    <property type="entry name" value="KdpD_sf"/>
</dbReference>
<dbReference type="FunFam" id="3.40.50.300:FF:000483">
    <property type="entry name" value="Sensor histidine kinase KdpD"/>
    <property type="match status" value="1"/>
</dbReference>
<reference evidence="16 17" key="1">
    <citation type="submission" date="2018-08" db="EMBL/GenBank/DDBJ databases">
        <title>Recombination of ecologically and evolutionarily significant loci maintains genetic cohesion in the Pseudomonas syringae species complex.</title>
        <authorList>
            <person name="Dillon M."/>
            <person name="Thakur S."/>
            <person name="Almeida R.N.D."/>
            <person name="Weir B.S."/>
            <person name="Guttman D.S."/>
        </authorList>
    </citation>
    <scope>NUCLEOTIDE SEQUENCE [LARGE SCALE GENOMIC DNA]</scope>
    <source>
        <strain evidence="16 17">NCPPB2445</strain>
    </source>
</reference>
<proteinExistence type="predicted"/>
<evidence type="ECO:0000256" key="4">
    <source>
        <dbReference type="ARBA" id="ARBA00022553"/>
    </source>
</evidence>
<evidence type="ECO:0000256" key="1">
    <source>
        <dbReference type="ARBA" id="ARBA00000085"/>
    </source>
</evidence>
<keyword evidence="7" id="KW-0547">Nucleotide-binding</keyword>
<dbReference type="FunFam" id="1.10.287.130:FF:000027">
    <property type="entry name" value="Sensor histidine kinase KdpD"/>
    <property type="match status" value="1"/>
</dbReference>
<dbReference type="PRINTS" id="PR00344">
    <property type="entry name" value="BCTRLSENSOR"/>
</dbReference>
<keyword evidence="11" id="KW-0902">Two-component regulatory system</keyword>
<dbReference type="SUPFAM" id="SSF52540">
    <property type="entry name" value="P-loop containing nucleoside triphosphate hydrolases"/>
    <property type="match status" value="1"/>
</dbReference>
<dbReference type="Gene3D" id="3.40.50.300">
    <property type="entry name" value="P-loop containing nucleotide triphosphate hydrolases"/>
    <property type="match status" value="1"/>
</dbReference>
<dbReference type="Pfam" id="PF02702">
    <property type="entry name" value="KdpD"/>
    <property type="match status" value="1"/>
</dbReference>
<dbReference type="InterPro" id="IPR014729">
    <property type="entry name" value="Rossmann-like_a/b/a_fold"/>
</dbReference>
<dbReference type="FunFam" id="3.30.565.10:FF:000042">
    <property type="entry name" value="Two-component sensor histidine kinase KdpD"/>
    <property type="match status" value="1"/>
</dbReference>
<dbReference type="SUPFAM" id="SSF55874">
    <property type="entry name" value="ATPase domain of HSP90 chaperone/DNA topoisomerase II/histidine kinase"/>
    <property type="match status" value="1"/>
</dbReference>
<dbReference type="Pfam" id="PF00582">
    <property type="entry name" value="Usp"/>
    <property type="match status" value="1"/>
</dbReference>
<evidence type="ECO:0000256" key="9">
    <source>
        <dbReference type="ARBA" id="ARBA00022840"/>
    </source>
</evidence>
<dbReference type="InterPro" id="IPR006016">
    <property type="entry name" value="UspA"/>
</dbReference>
<dbReference type="GO" id="GO:0005737">
    <property type="term" value="C:cytoplasm"/>
    <property type="evidence" value="ECO:0007669"/>
    <property type="project" value="UniProtKB-ARBA"/>
</dbReference>
<dbReference type="PANTHER" id="PTHR45569">
    <property type="entry name" value="SENSOR PROTEIN KDPD"/>
    <property type="match status" value="1"/>
</dbReference>
<dbReference type="InterPro" id="IPR029016">
    <property type="entry name" value="GAF-like_dom_sf"/>
</dbReference>
<dbReference type="EC" id="2.7.13.3" evidence="3"/>
<dbReference type="SMART" id="SM00388">
    <property type="entry name" value="HisKA"/>
    <property type="match status" value="1"/>
</dbReference>
<dbReference type="InterPro" id="IPR004358">
    <property type="entry name" value="Sig_transdc_His_kin-like_C"/>
</dbReference>
<keyword evidence="12 14" id="KW-0472">Membrane</keyword>
<keyword evidence="17" id="KW-1185">Reference proteome</keyword>
<evidence type="ECO:0000256" key="8">
    <source>
        <dbReference type="ARBA" id="ARBA00022777"/>
    </source>
</evidence>
<dbReference type="InterPro" id="IPR036097">
    <property type="entry name" value="HisK_dim/P_sf"/>
</dbReference>
<dbReference type="EMBL" id="RBOJ01000092">
    <property type="protein sequence ID" value="RMM46237.1"/>
    <property type="molecule type" value="Genomic_DNA"/>
</dbReference>
<comment type="catalytic activity">
    <reaction evidence="1">
        <text>ATP + protein L-histidine = ADP + protein N-phospho-L-histidine.</text>
        <dbReference type="EC" id="2.7.13.3"/>
    </reaction>
</comment>
<evidence type="ECO:0000256" key="13">
    <source>
        <dbReference type="ARBA" id="ARBA00057300"/>
    </source>
</evidence>
<dbReference type="CDD" id="cd00082">
    <property type="entry name" value="HisKA"/>
    <property type="match status" value="1"/>
</dbReference>
<dbReference type="InterPro" id="IPR027417">
    <property type="entry name" value="P-loop_NTPase"/>
</dbReference>
<dbReference type="InterPro" id="IPR003594">
    <property type="entry name" value="HATPase_dom"/>
</dbReference>
<evidence type="ECO:0000256" key="3">
    <source>
        <dbReference type="ARBA" id="ARBA00012438"/>
    </source>
</evidence>
<dbReference type="InterPro" id="IPR003852">
    <property type="entry name" value="Sig_transdc_His_kinase_KdpD_N"/>
</dbReference>
<feature type="domain" description="Histidine kinase" evidence="15">
    <location>
        <begin position="712"/>
        <end position="929"/>
    </location>
</feature>
<dbReference type="CDD" id="cd01987">
    <property type="entry name" value="USP_KdpD-like"/>
    <property type="match status" value="1"/>
</dbReference>
<keyword evidence="5" id="KW-0808">Transferase</keyword>
<evidence type="ECO:0000256" key="5">
    <source>
        <dbReference type="ARBA" id="ARBA00022679"/>
    </source>
</evidence>
<dbReference type="Gene3D" id="3.40.50.620">
    <property type="entry name" value="HUPs"/>
    <property type="match status" value="1"/>
</dbReference>
<evidence type="ECO:0000256" key="14">
    <source>
        <dbReference type="SAM" id="Phobius"/>
    </source>
</evidence>
<protein>
    <recommendedName>
        <fullName evidence="3">histidine kinase</fullName>
        <ecNumber evidence="3">2.7.13.3</ecNumber>
    </recommendedName>
</protein>
<dbReference type="Gene3D" id="1.20.120.620">
    <property type="entry name" value="Backbone structure of the membrane domain of e. Coli histidine kinase receptor kdpd"/>
    <property type="match status" value="1"/>
</dbReference>
<comment type="subcellular location">
    <subcellularLocation>
        <location evidence="2">Membrane</location>
        <topology evidence="2">Multi-pass membrane protein</topology>
    </subcellularLocation>
</comment>
<dbReference type="GO" id="GO:0042802">
    <property type="term" value="F:identical protein binding"/>
    <property type="evidence" value="ECO:0007669"/>
    <property type="project" value="UniProtKB-ARBA"/>
</dbReference>
<evidence type="ECO:0000259" key="15">
    <source>
        <dbReference type="PROSITE" id="PS50109"/>
    </source>
</evidence>
<keyword evidence="9" id="KW-0067">ATP-binding</keyword>